<evidence type="ECO:0000313" key="2">
    <source>
        <dbReference type="Proteomes" id="UP000886476"/>
    </source>
</evidence>
<proteinExistence type="predicted"/>
<keyword evidence="2" id="KW-1185">Reference proteome</keyword>
<dbReference type="EMBL" id="JABFDN010000004">
    <property type="protein sequence ID" value="NPU66598.1"/>
    <property type="molecule type" value="Genomic_DNA"/>
</dbReference>
<gene>
    <name evidence="1" type="ORF">HL667_16465</name>
</gene>
<evidence type="ECO:0000313" key="1">
    <source>
        <dbReference type="EMBL" id="NPU66598.1"/>
    </source>
</evidence>
<dbReference type="Proteomes" id="UP000886476">
    <property type="component" value="Unassembled WGS sequence"/>
</dbReference>
<name>A0ABX2CFE9_9BRAD</name>
<sequence>MALLIASFVGVAALSLQVHPGREIVAVAFPPWWSAQQTMLAAASADAALVRTTSLSSLLVVRPGDQEGLARLRKAGAWLVIDPQAISACFSQ</sequence>
<comment type="caution">
    <text evidence="1">The sequence shown here is derived from an EMBL/GenBank/DDBJ whole genome shotgun (WGS) entry which is preliminary data.</text>
</comment>
<accession>A0ABX2CFE9</accession>
<protein>
    <submittedName>
        <fullName evidence="1">Uncharacterized protein</fullName>
    </submittedName>
</protein>
<organism evidence="1 2">
    <name type="scientific">Bradyrhizobium aeschynomenes</name>
    <dbReference type="NCBI Taxonomy" id="2734909"/>
    <lineage>
        <taxon>Bacteria</taxon>
        <taxon>Pseudomonadati</taxon>
        <taxon>Pseudomonadota</taxon>
        <taxon>Alphaproteobacteria</taxon>
        <taxon>Hyphomicrobiales</taxon>
        <taxon>Nitrobacteraceae</taxon>
        <taxon>Bradyrhizobium</taxon>
    </lineage>
</organism>
<reference evidence="1" key="1">
    <citation type="submission" date="2020-05" db="EMBL/GenBank/DDBJ databases">
        <title>Nod-independent and nitrogen-fixing Bradyrhizobium aeschynomene sp. nov. isolated from nodules of Aeschynomene indica.</title>
        <authorList>
            <person name="Zhang Z."/>
        </authorList>
    </citation>
    <scope>NUCLEOTIDE SEQUENCE</scope>
    <source>
        <strain evidence="1">83012</strain>
    </source>
</reference>
<dbReference type="RefSeq" id="WP_172111763.1">
    <property type="nucleotide sequence ID" value="NZ_JABFDM010000007.1"/>
</dbReference>